<dbReference type="InterPro" id="IPR036412">
    <property type="entry name" value="HAD-like_sf"/>
</dbReference>
<evidence type="ECO:0000313" key="3">
    <source>
        <dbReference type="Proteomes" id="UP001200022"/>
    </source>
</evidence>
<dbReference type="Gene3D" id="3.40.50.1110">
    <property type="entry name" value="SGNH hydrolase"/>
    <property type="match status" value="1"/>
</dbReference>
<dbReference type="InterPro" id="IPR010037">
    <property type="entry name" value="FkbH_domain"/>
</dbReference>
<dbReference type="NCBIfam" id="TIGR01686">
    <property type="entry name" value="FkbH"/>
    <property type="match status" value="1"/>
</dbReference>
<dbReference type="Pfam" id="PF21211">
    <property type="entry name" value="FkbH_N"/>
    <property type="match status" value="1"/>
</dbReference>
<keyword evidence="3" id="KW-1185">Reference proteome</keyword>
<dbReference type="EMBL" id="JAKKDV010000003">
    <property type="protein sequence ID" value="MCF7560780.1"/>
    <property type="molecule type" value="Genomic_DNA"/>
</dbReference>
<proteinExistence type="predicted"/>
<gene>
    <name evidence="2" type="ORF">L3X39_09030</name>
</gene>
<protein>
    <submittedName>
        <fullName evidence="2">HAD-IIIC family phosphatase</fullName>
    </submittedName>
</protein>
<dbReference type="InterPro" id="IPR010033">
    <property type="entry name" value="HAD_SF_ppase_IIIC"/>
</dbReference>
<dbReference type="NCBIfam" id="TIGR01681">
    <property type="entry name" value="HAD-SF-IIIC"/>
    <property type="match status" value="1"/>
</dbReference>
<reference evidence="2 3" key="1">
    <citation type="submission" date="2022-01" db="EMBL/GenBank/DDBJ databases">
        <title>Draft genome sequence of Sabulilitoribacter multivorans KCTC 32326.</title>
        <authorList>
            <person name="Oh J.-S."/>
        </authorList>
    </citation>
    <scope>NUCLEOTIDE SEQUENCE [LARGE SCALE GENOMIC DNA]</scope>
    <source>
        <strain evidence="2 3">M-M16</strain>
    </source>
</reference>
<feature type="domain" description="BF1531-like N-terminal" evidence="1">
    <location>
        <begin position="25"/>
        <end position="214"/>
    </location>
</feature>
<comment type="caution">
    <text evidence="2">The sequence shown here is derived from an EMBL/GenBank/DDBJ whole genome shotgun (WGS) entry which is preliminary data.</text>
</comment>
<dbReference type="Gene3D" id="3.40.50.1000">
    <property type="entry name" value="HAD superfamily/HAD-like"/>
    <property type="match status" value="1"/>
</dbReference>
<name>A0ABS9IJL9_9FLAO</name>
<dbReference type="RefSeq" id="WP_237231459.1">
    <property type="nucleotide sequence ID" value="NZ_JAKKDV010000003.1"/>
</dbReference>
<evidence type="ECO:0000313" key="2">
    <source>
        <dbReference type="EMBL" id="MCF7560780.1"/>
    </source>
</evidence>
<evidence type="ECO:0000259" key="1">
    <source>
        <dbReference type="Pfam" id="PF21211"/>
    </source>
</evidence>
<accession>A0ABS9IJL9</accession>
<dbReference type="InterPro" id="IPR023214">
    <property type="entry name" value="HAD_sf"/>
</dbReference>
<dbReference type="SUPFAM" id="SSF56784">
    <property type="entry name" value="HAD-like"/>
    <property type="match status" value="1"/>
</dbReference>
<dbReference type="Proteomes" id="UP001200022">
    <property type="component" value="Unassembled WGS sequence"/>
</dbReference>
<dbReference type="InterPro" id="IPR036514">
    <property type="entry name" value="SGNH_hydro_sf"/>
</dbReference>
<sequence>MNLNLSYRELHKLAKDLPRANNAIKIAVLGNHTTNFFCKALENHLLLAGYDPSIFEGDYDQIDMTLIDESSQLYNFNPEFVIVFESTLTIKDNFYAIKSNLDRSQYYKQLSNKAKSRVSHLKNNNCNAKIIYLSYELIDDALYGNLFSKIPHSFYNQLWKANNALINISENENSFYLFDINKHLSGTTNHRDWPAYINSDLHYSIDTFAELSYHVTLFLKALKGNFKKCLILDLDNTIWGGIIGDDGIDNIQVGALGIGKAFTKLQKWVKELKDRGIIISVCSKNNEDVAKTPFLEHSEMILKLEDISVFVANWNNKADNIRYIQEVLNIGFDSMVFIDDNPAERDIVKQSLPLVTVPDLPEDPALYLPYLSSLNLFETASYSDNDKDRTLQYQQEAERRKSITSVTNMDDYLKSLEMVGTIESFKVEDIPRIAQLTQRSNQFNLRTKRYTDEDITRFKNSDNYLTYSIKLKDKFGDYGLISVVILKKINKTTFFIDTWIMSCRVLKRGVEFFALNKIVKDLLNSNISILTGEYLETQKNHLVSDLLDNLSFSKIDEGFKYKLELNHFNPIKNHIS</sequence>
<dbReference type="InterPro" id="IPR049369">
    <property type="entry name" value="BF1531-like_N"/>
</dbReference>
<organism evidence="2 3">
    <name type="scientific">Flaviramulus multivorans</name>
    <dbReference type="NCBI Taxonomy" id="1304750"/>
    <lineage>
        <taxon>Bacteria</taxon>
        <taxon>Pseudomonadati</taxon>
        <taxon>Bacteroidota</taxon>
        <taxon>Flavobacteriia</taxon>
        <taxon>Flavobacteriales</taxon>
        <taxon>Flavobacteriaceae</taxon>
        <taxon>Flaviramulus</taxon>
    </lineage>
</organism>